<evidence type="ECO:0000313" key="4">
    <source>
        <dbReference type="EMBL" id="CAJ1952829.1"/>
    </source>
</evidence>
<feature type="transmembrane region" description="Helical" evidence="2">
    <location>
        <begin position="927"/>
        <end position="947"/>
    </location>
</feature>
<feature type="transmembrane region" description="Helical" evidence="2">
    <location>
        <begin position="1136"/>
        <end position="1154"/>
    </location>
</feature>
<dbReference type="Gene3D" id="3.15.10.10">
    <property type="entry name" value="Bactericidal permeability-increasing protein, domain 1"/>
    <property type="match status" value="1"/>
</dbReference>
<protein>
    <recommendedName>
        <fullName evidence="6">Transmembrane protein</fullName>
    </recommendedName>
</protein>
<feature type="signal peptide" evidence="3">
    <location>
        <begin position="1"/>
        <end position="29"/>
    </location>
</feature>
<evidence type="ECO:0000256" key="1">
    <source>
        <dbReference type="SAM" id="MobiDB-lite"/>
    </source>
</evidence>
<feature type="transmembrane region" description="Helical" evidence="2">
    <location>
        <begin position="1237"/>
        <end position="1261"/>
    </location>
</feature>
<proteinExistence type="predicted"/>
<feature type="transmembrane region" description="Helical" evidence="2">
    <location>
        <begin position="806"/>
        <end position="825"/>
    </location>
</feature>
<evidence type="ECO:0000256" key="3">
    <source>
        <dbReference type="SAM" id="SignalP"/>
    </source>
</evidence>
<feature type="chain" id="PRO_5042191829" description="Transmembrane protein" evidence="3">
    <location>
        <begin position="30"/>
        <end position="1428"/>
    </location>
</feature>
<evidence type="ECO:0008006" key="6">
    <source>
        <dbReference type="Google" id="ProtNLM"/>
    </source>
</evidence>
<keyword evidence="2" id="KW-0472">Membrane</keyword>
<gene>
    <name evidence="4" type="ORF">CYCCA115_LOCUS13737</name>
</gene>
<dbReference type="PANTHER" id="PTHR34730:SF1">
    <property type="entry name" value="PARAQUAT-INDUCIBLE PROTEIN A"/>
    <property type="match status" value="1"/>
</dbReference>
<evidence type="ECO:0000256" key="2">
    <source>
        <dbReference type="SAM" id="Phobius"/>
    </source>
</evidence>
<dbReference type="GO" id="GO:0008289">
    <property type="term" value="F:lipid binding"/>
    <property type="evidence" value="ECO:0007669"/>
    <property type="project" value="InterPro"/>
</dbReference>
<feature type="transmembrane region" description="Helical" evidence="2">
    <location>
        <begin position="985"/>
        <end position="1009"/>
    </location>
</feature>
<comment type="caution">
    <text evidence="4">The sequence shown here is derived from an EMBL/GenBank/DDBJ whole genome shotgun (WGS) entry which is preliminary data.</text>
</comment>
<keyword evidence="5" id="KW-1185">Reference proteome</keyword>
<feature type="compositionally biased region" description="Basic and acidic residues" evidence="1">
    <location>
        <begin position="1414"/>
        <end position="1428"/>
    </location>
</feature>
<feature type="transmembrane region" description="Helical" evidence="2">
    <location>
        <begin position="1069"/>
        <end position="1091"/>
    </location>
</feature>
<feature type="transmembrane region" description="Helical" evidence="2">
    <location>
        <begin position="1315"/>
        <end position="1335"/>
    </location>
</feature>
<name>A0AAD2FTD1_9STRA</name>
<dbReference type="Pfam" id="PF04403">
    <property type="entry name" value="PqiA"/>
    <property type="match status" value="2"/>
</dbReference>
<keyword evidence="2" id="KW-0812">Transmembrane</keyword>
<reference evidence="4" key="1">
    <citation type="submission" date="2023-08" db="EMBL/GenBank/DDBJ databases">
        <authorList>
            <person name="Audoor S."/>
            <person name="Bilcke G."/>
        </authorList>
    </citation>
    <scope>NUCLEOTIDE SEQUENCE</scope>
</reference>
<dbReference type="SUPFAM" id="SSF55394">
    <property type="entry name" value="Bactericidal permeability-increasing protein, BPI"/>
    <property type="match status" value="1"/>
</dbReference>
<feature type="region of interest" description="Disordered" evidence="1">
    <location>
        <begin position="1388"/>
        <end position="1428"/>
    </location>
</feature>
<organism evidence="4 5">
    <name type="scientific">Cylindrotheca closterium</name>
    <dbReference type="NCBI Taxonomy" id="2856"/>
    <lineage>
        <taxon>Eukaryota</taxon>
        <taxon>Sar</taxon>
        <taxon>Stramenopiles</taxon>
        <taxon>Ochrophyta</taxon>
        <taxon>Bacillariophyta</taxon>
        <taxon>Bacillariophyceae</taxon>
        <taxon>Bacillariophycidae</taxon>
        <taxon>Bacillariales</taxon>
        <taxon>Bacillariaceae</taxon>
        <taxon>Cylindrotheca</taxon>
    </lineage>
</organism>
<dbReference type="EMBL" id="CAKOGP040001814">
    <property type="protein sequence ID" value="CAJ1952829.1"/>
    <property type="molecule type" value="Genomic_DNA"/>
</dbReference>
<keyword evidence="2" id="KW-1133">Transmembrane helix</keyword>
<evidence type="ECO:0000313" key="5">
    <source>
        <dbReference type="Proteomes" id="UP001295423"/>
    </source>
</evidence>
<dbReference type="InterPro" id="IPR007498">
    <property type="entry name" value="PqiA-like"/>
</dbReference>
<dbReference type="InterPro" id="IPR017943">
    <property type="entry name" value="Bactericidal_perm-incr_a/b_dom"/>
</dbReference>
<accession>A0AAD2FTD1</accession>
<feature type="compositionally biased region" description="Acidic residues" evidence="1">
    <location>
        <begin position="1397"/>
        <end position="1413"/>
    </location>
</feature>
<dbReference type="Proteomes" id="UP001295423">
    <property type="component" value="Unassembled WGS sequence"/>
</dbReference>
<keyword evidence="3" id="KW-0732">Signal</keyword>
<sequence>MAILPIQNAISILICCTVILALLPTITSASMDINCDDDQYKHSLRCFLHSLELPIPDQEFKEWPVTLSIKGMSCSEVYIQDITVQTSSSGSDSQLFNITVGEVSATCHGKYHATGGIGGDLQATVAPQPAVPAVQVHHQVDSTSERSPIAPKFSRNSSTLSVLSPSKFTTQYCQTYVAATAIHFTGSISAKLIQAFERPIKHYLRETLQKTICPLLPQKLDPLMNEYLDKFNDWKDQYLPAAPSIARDSLILSTPTTTAQQRRLTRGGKSVQTVETGNSSAVSNPFHWNVPATVVGFLEDELTNHWQNGWLLFSSASQDYCDADCLPFTRGFSGIIPEHNQQIPLLIDKRVPVFDERLQLFIPKVQVWGIHSIDQVSTFGIMTNHSVVVLVPSMELTFVDSRNQLKLVFDVALNISSLSAKWDGLVQVKEWEQLKLLTIIQSLEDYINTGDISKLSCVLSTIDSVELSELITGISSESLLIKPVANSSNEDPLERDVDIALSTVTTQVLQEYAELWTLLSQGLVKGPVKELVNKVVKDWLASHSQVDSCNPLTMEDDPEDKPWWLDFTKWKMLYEFNDFLKGHTDGLNHYMDCIQRTIQHIVQSQLAHSSFFAKNWNTLTDVQLLQPLNSTVLGSKASIGSQLGLSEIPQMTLSLEVDNATIIGNATVNITIFASAHADTSASIKYDLNVLKNVTAEGFLQNGECGMVPAVQFHVLPETRLEFETVGVNVSIQVSEANQSILLSSMDYGDLVAQEAVDWGISLASAWINQAFDDWFAFQPGTCPGVNIDRSKPDDNGYPSWMRYPLVWVALAFVVLGQAGFSLVFRKDSQETETMTAQDVEYSLQEPLLRGTSDELMEPASMTLEEQSDAYDQNIFDNMRNLDESVLSDVREQLWDDEQGHGETDRGLPNKSKSLFQSSSIFEPVRFLFPIGAFGTMVILLASNLNVGASVNLSLNLGGTNTFEVPGVFEFSLVNTVTEFYQAGIYPLLFLVVGFSGIWPYLKLLLLLHAWVRPYPSRHEREARLLRLDALSKFSLVDTYVLVVMIVAFRMHMDLAQNYGLDVIITPEFGFYAFLLATCLSLLLGHGMLYYHRREARAPNRNYESIDEDSPESILDHAFEIQESGNRAPLSKFSQVLLFTGCLTAITSLMVGFFQPSFAFEVGGLAGMVLGNDSNRKVYSLFSMGTALSSSVPMNVGTVFLESAYFFFAMITPLVGLGCLVVLLLKPLPHAKQRSLLVAAEIANAWSAIEVFVLSIITALMQISTFASFMVGDKCDLVNQFLEDLAKRNDVIIPGLENMPVCFTVTASVDLHNGWFLIVGVLLNSLVMSTGLKLAHTAVEQRSIAMGEYNADHLQEDSDAPIRSRTWLEWFFAIPALRCIVFGAEPASGLDPPTDNGMEEEENSQAPGSDEEGSEHSETDRADWRHWF</sequence>
<feature type="transmembrane region" description="Helical" evidence="2">
    <location>
        <begin position="1204"/>
        <end position="1225"/>
    </location>
</feature>
<feature type="transmembrane region" description="Helical" evidence="2">
    <location>
        <begin position="1030"/>
        <end position="1049"/>
    </location>
</feature>
<dbReference type="PANTHER" id="PTHR34730">
    <property type="entry name" value="UNNAMED PRODUCT"/>
    <property type="match status" value="1"/>
</dbReference>